<sequence>MSSFLGVLRKVTMFHKERKQVTIKQTTLPQKAGNSVTSGNSYSKSSKKDQTGRGRVPYHGAITERDFENIHHRIDKLLAKLDDSDLEHTQAAEEECVVCLSAKATMQTFPCGHKIVCRKCFIKTIQVAVSQRCLPLRCVICRSAILKVRQTTTQHKSKKLQSPASHASRFLCKVKSKKSAVRVK</sequence>
<dbReference type="Gene3D" id="3.30.40.10">
    <property type="entry name" value="Zinc/RING finger domain, C3HC4 (zinc finger)"/>
    <property type="match status" value="1"/>
</dbReference>
<dbReference type="GO" id="GO:0008270">
    <property type="term" value="F:zinc ion binding"/>
    <property type="evidence" value="ECO:0007669"/>
    <property type="project" value="UniProtKB-KW"/>
</dbReference>
<dbReference type="InterPro" id="IPR013083">
    <property type="entry name" value="Znf_RING/FYVE/PHD"/>
</dbReference>
<gene>
    <name evidence="6" type="ORF">CGI_10019966</name>
</gene>
<feature type="domain" description="RING-type" evidence="5">
    <location>
        <begin position="96"/>
        <end position="142"/>
    </location>
</feature>
<reference evidence="7" key="2">
    <citation type="submission" date="2022-08" db="UniProtKB">
        <authorList>
            <consortium name="EnsemblMetazoa"/>
        </authorList>
    </citation>
    <scope>IDENTIFICATION</scope>
    <source>
        <strain evidence="7">05x7-T-G4-1.051#20</strain>
    </source>
</reference>
<dbReference type="SUPFAM" id="SSF57850">
    <property type="entry name" value="RING/U-box"/>
    <property type="match status" value="1"/>
</dbReference>
<evidence type="ECO:0000313" key="6">
    <source>
        <dbReference type="EMBL" id="EKC30729.1"/>
    </source>
</evidence>
<dbReference type="EnsemblMetazoa" id="G31467.2">
    <property type="protein sequence ID" value="G31467.2:cds"/>
    <property type="gene ID" value="G31467"/>
</dbReference>
<evidence type="ECO:0000313" key="7">
    <source>
        <dbReference type="EnsemblMetazoa" id="G31467.2:cds"/>
    </source>
</evidence>
<keyword evidence="8" id="KW-1185">Reference proteome</keyword>
<evidence type="ECO:0000256" key="4">
    <source>
        <dbReference type="SAM" id="MobiDB-lite"/>
    </source>
</evidence>
<dbReference type="OrthoDB" id="6381204at2759"/>
<name>K1QHU1_MAGGI</name>
<dbReference type="AlphaFoldDB" id="K1QHU1"/>
<dbReference type="PROSITE" id="PS50089">
    <property type="entry name" value="ZF_RING_2"/>
    <property type="match status" value="1"/>
</dbReference>
<keyword evidence="1 3" id="KW-0863">Zinc-finger</keyword>
<feature type="region of interest" description="Disordered" evidence="4">
    <location>
        <begin position="22"/>
        <end position="57"/>
    </location>
</feature>
<reference evidence="6" key="1">
    <citation type="journal article" date="2012" name="Nature">
        <title>The oyster genome reveals stress adaptation and complexity of shell formation.</title>
        <authorList>
            <person name="Zhang G."/>
            <person name="Fang X."/>
            <person name="Guo X."/>
            <person name="Li L."/>
            <person name="Luo R."/>
            <person name="Xu F."/>
            <person name="Yang P."/>
            <person name="Zhang L."/>
            <person name="Wang X."/>
            <person name="Qi H."/>
            <person name="Xiong Z."/>
            <person name="Que H."/>
            <person name="Xie Y."/>
            <person name="Holland P.W."/>
            <person name="Paps J."/>
            <person name="Zhu Y."/>
            <person name="Wu F."/>
            <person name="Chen Y."/>
            <person name="Wang J."/>
            <person name="Peng C."/>
            <person name="Meng J."/>
            <person name="Yang L."/>
            <person name="Liu J."/>
            <person name="Wen B."/>
            <person name="Zhang N."/>
            <person name="Huang Z."/>
            <person name="Zhu Q."/>
            <person name="Feng Y."/>
            <person name="Mount A."/>
            <person name="Hedgecock D."/>
            <person name="Xu Z."/>
            <person name="Liu Y."/>
            <person name="Domazet-Loso T."/>
            <person name="Du Y."/>
            <person name="Sun X."/>
            <person name="Zhang S."/>
            <person name="Liu B."/>
            <person name="Cheng P."/>
            <person name="Jiang X."/>
            <person name="Li J."/>
            <person name="Fan D."/>
            <person name="Wang W."/>
            <person name="Fu W."/>
            <person name="Wang T."/>
            <person name="Wang B."/>
            <person name="Zhang J."/>
            <person name="Peng Z."/>
            <person name="Li Y."/>
            <person name="Li N."/>
            <person name="Wang J."/>
            <person name="Chen M."/>
            <person name="He Y."/>
            <person name="Tan F."/>
            <person name="Song X."/>
            <person name="Zheng Q."/>
            <person name="Huang R."/>
            <person name="Yang H."/>
            <person name="Du X."/>
            <person name="Chen L."/>
            <person name="Yang M."/>
            <person name="Gaffney P.M."/>
            <person name="Wang S."/>
            <person name="Luo L."/>
            <person name="She Z."/>
            <person name="Ming Y."/>
            <person name="Huang W."/>
            <person name="Zhang S."/>
            <person name="Huang B."/>
            <person name="Zhang Y."/>
            <person name="Qu T."/>
            <person name="Ni P."/>
            <person name="Miao G."/>
            <person name="Wang J."/>
            <person name="Wang Q."/>
            <person name="Steinberg C.E."/>
            <person name="Wang H."/>
            <person name="Li N."/>
            <person name="Qian L."/>
            <person name="Zhang G."/>
            <person name="Li Y."/>
            <person name="Yang H."/>
            <person name="Liu X."/>
            <person name="Wang J."/>
            <person name="Yin Y."/>
            <person name="Wang J."/>
        </authorList>
    </citation>
    <scope>NUCLEOTIDE SEQUENCE [LARGE SCALE GENOMIC DNA]</scope>
    <source>
        <strain evidence="6">05x7-T-G4-1.051#20</strain>
    </source>
</reference>
<dbReference type="Proteomes" id="UP000005408">
    <property type="component" value="Unassembled WGS sequence"/>
</dbReference>
<keyword evidence="2" id="KW-0862">Zinc</keyword>
<feature type="compositionally biased region" description="Polar residues" evidence="4">
    <location>
        <begin position="22"/>
        <end position="44"/>
    </location>
</feature>
<evidence type="ECO:0000256" key="2">
    <source>
        <dbReference type="ARBA" id="ARBA00022833"/>
    </source>
</evidence>
<organism evidence="6">
    <name type="scientific">Magallana gigas</name>
    <name type="common">Pacific oyster</name>
    <name type="synonym">Crassostrea gigas</name>
    <dbReference type="NCBI Taxonomy" id="29159"/>
    <lineage>
        <taxon>Eukaryota</taxon>
        <taxon>Metazoa</taxon>
        <taxon>Spiralia</taxon>
        <taxon>Lophotrochozoa</taxon>
        <taxon>Mollusca</taxon>
        <taxon>Bivalvia</taxon>
        <taxon>Autobranchia</taxon>
        <taxon>Pteriomorphia</taxon>
        <taxon>Ostreida</taxon>
        <taxon>Ostreoidea</taxon>
        <taxon>Ostreidae</taxon>
        <taxon>Magallana</taxon>
    </lineage>
</organism>
<evidence type="ECO:0000259" key="5">
    <source>
        <dbReference type="PROSITE" id="PS50089"/>
    </source>
</evidence>
<dbReference type="HOGENOM" id="CLU_1469594_0_0_1"/>
<keyword evidence="1 3" id="KW-0479">Metal-binding</keyword>
<evidence type="ECO:0000313" key="8">
    <source>
        <dbReference type="Proteomes" id="UP000005408"/>
    </source>
</evidence>
<evidence type="ECO:0000256" key="3">
    <source>
        <dbReference type="PROSITE-ProRule" id="PRU00175"/>
    </source>
</evidence>
<dbReference type="InterPro" id="IPR001841">
    <property type="entry name" value="Znf_RING"/>
</dbReference>
<evidence type="ECO:0000256" key="1">
    <source>
        <dbReference type="ARBA" id="ARBA00022771"/>
    </source>
</evidence>
<proteinExistence type="predicted"/>
<dbReference type="EMBL" id="JH817906">
    <property type="protein sequence ID" value="EKC30729.1"/>
    <property type="molecule type" value="Genomic_DNA"/>
</dbReference>
<dbReference type="Pfam" id="PF13920">
    <property type="entry name" value="zf-C3HC4_3"/>
    <property type="match status" value="1"/>
</dbReference>
<protein>
    <submittedName>
        <fullName evidence="7">RING-type domain-containing protein</fullName>
    </submittedName>
</protein>
<accession>K1QHU1</accession>